<organism evidence="12 13">
    <name type="scientific">Branchiostoma lanceolatum</name>
    <name type="common">Common lancelet</name>
    <name type="synonym">Amphioxus lanceolatum</name>
    <dbReference type="NCBI Taxonomy" id="7740"/>
    <lineage>
        <taxon>Eukaryota</taxon>
        <taxon>Metazoa</taxon>
        <taxon>Chordata</taxon>
        <taxon>Cephalochordata</taxon>
        <taxon>Leptocardii</taxon>
        <taxon>Amphioxiformes</taxon>
        <taxon>Branchiostomatidae</taxon>
        <taxon>Branchiostoma</taxon>
    </lineage>
</organism>
<comment type="similarity">
    <text evidence="1">Belongs to the DEAD box helicase family. DEAH subfamily.</text>
</comment>
<feature type="compositionally biased region" description="Polar residues" evidence="8">
    <location>
        <begin position="130"/>
        <end position="144"/>
    </location>
</feature>
<dbReference type="Proteomes" id="UP000838412">
    <property type="component" value="Chromosome 15"/>
</dbReference>
<dbReference type="Gene3D" id="3.40.50.300">
    <property type="entry name" value="P-loop containing nucleotide triphosphate hydrolases"/>
    <property type="match status" value="2"/>
</dbReference>
<keyword evidence="4" id="KW-0378">Hydrolase</keyword>
<dbReference type="GO" id="GO:0003723">
    <property type="term" value="F:RNA binding"/>
    <property type="evidence" value="ECO:0007669"/>
    <property type="project" value="TreeGrafter"/>
</dbReference>
<evidence type="ECO:0000259" key="11">
    <source>
        <dbReference type="SMART" id="SM00847"/>
    </source>
</evidence>
<dbReference type="InterPro" id="IPR011709">
    <property type="entry name" value="DEAD-box_helicase_OB_fold"/>
</dbReference>
<dbReference type="SMART" id="SM00490">
    <property type="entry name" value="HELICc"/>
    <property type="match status" value="1"/>
</dbReference>
<name>A0A8J9Z2G4_BRALA</name>
<feature type="compositionally biased region" description="Basic residues" evidence="8">
    <location>
        <begin position="70"/>
        <end position="79"/>
    </location>
</feature>
<feature type="domain" description="Helicase ATP-binding" evidence="9">
    <location>
        <begin position="266"/>
        <end position="457"/>
    </location>
</feature>
<feature type="compositionally biased region" description="Basic and acidic residues" evidence="8">
    <location>
        <begin position="80"/>
        <end position="94"/>
    </location>
</feature>
<sequence>MGRLKKRHNWRARQGAEIKIDNTDTEVIKIELKDREAVSGIDACNALVLPSQKRKVKKVEKSKLPQQKPLSKKQKKLLQRKIEQKEKKAKRADLLDSLSHVQVPSEELKLLQSTQTIHGKLTKRPHPDTDTSAMGSCKVNSISGSKKKKMAEEVEEKSESSSSDSDLESDDETEICIENSKETKNVHDTSSFEGEQVKKAGSDSVECDGKTAEECDTEEKGSDVETSAQRKKSQKAQSTGRRERKDSTPAVYVPVERRPDIQESRLQLPILAEEQVLMEAIRENPVVVVCGETGSGKTTQIPQFLYEAGYGRDAMIGITEPRRVAAVSMSHRVADEMNLSRRTVSYQIRYEGNVTPETKVKFMTDGVLLKEMQKDLLLSKYSVLVIDEAHERSVYTDILIGLLSRVVPLRTKKGNPLKLVIMSATLRVEDFTQNQRLFKIPPPVIKVDTRQFPVTVHFNKRTPGEEYLQETYRKVCKIHRMLPAGGILVFLTGQAEVHALCRKLQRSFPTACGALVKKTAESKETKKSKNEAKLPKIDLDNYTMEGEEDQADDGILEEDIDLETHIVGVDDDDDDMDDMDDSAATPTSDADLPMHVLPLYSLLPPDRQQRVFLPPPQGSRLVVVATNVAETSLTIPHIKYVVDTGKVKKRFYDKVTGASAFQVTWVSKASADQRAGRAGRTEPGHCYRLYSSAVFADFQTFSPPEIARRPVEDLVLQMKDMSIDKVVNFPFPTPPDVEAVKAAEQLLVQLGALQHTAKPKNPKAAQSPMVTPLGRAMARFPVSPRFSKMLALGEQHGLLPYVISIVAALTVQEIFVLSGTPAGGPEEQAGVKHVHSRVAQLKKTWAGQGQSLLLGDMMVLLRAVGACEFAGCTRKFCEENGLRYKAMTEIRSLRALLTNAINTVCPGAKVYVDPNMRPPTELQAKLLRQIVLSGLGDRIARRVPADQISDKSHKFAYQSTSMEEYVFIHPSSVLTKTCPEFVIFHEIIETGKPYMHCVAAVEQEWIPLLVPNLCTFSEPVKDLPPTFDNDTGRVKCHRTSTFSKLGWQMPSVAGDYPDGLDRYKWFAKFLLEGAVFPELEKMTPLLLSPPAIMVKPWANLQPRTQTLLKALVSSGADSRDSLQKAWEKNNKFLLSAFAEWVPQSIYPDLTEMWPPV</sequence>
<dbReference type="InterPro" id="IPR014001">
    <property type="entry name" value="Helicase_ATP-bd"/>
</dbReference>
<evidence type="ECO:0000256" key="1">
    <source>
        <dbReference type="ARBA" id="ARBA00008792"/>
    </source>
</evidence>
<dbReference type="PANTHER" id="PTHR18934:SF99">
    <property type="entry name" value="ATP-DEPENDENT RNA HELICASE DHX37-RELATED"/>
    <property type="match status" value="1"/>
</dbReference>
<dbReference type="Pfam" id="PF00270">
    <property type="entry name" value="DEAD"/>
    <property type="match status" value="1"/>
</dbReference>
<dbReference type="InterPro" id="IPR001650">
    <property type="entry name" value="Helicase_C-like"/>
</dbReference>
<feature type="region of interest" description="Disordered" evidence="8">
    <location>
        <begin position="114"/>
        <end position="250"/>
    </location>
</feature>
<dbReference type="AlphaFoldDB" id="A0A8J9Z2G4"/>
<reference evidence="12" key="1">
    <citation type="submission" date="2022-01" db="EMBL/GenBank/DDBJ databases">
        <authorList>
            <person name="Braso-Vives M."/>
        </authorList>
    </citation>
    <scope>NUCLEOTIDE SEQUENCE</scope>
</reference>
<dbReference type="Pfam" id="PF21010">
    <property type="entry name" value="HA2_C"/>
    <property type="match status" value="1"/>
</dbReference>
<protein>
    <recommendedName>
        <fullName evidence="2">RNA helicase</fullName>
        <ecNumber evidence="2">3.6.4.13</ecNumber>
    </recommendedName>
</protein>
<feature type="compositionally biased region" description="Basic and acidic residues" evidence="8">
    <location>
        <begin position="195"/>
        <end position="223"/>
    </location>
</feature>
<evidence type="ECO:0000259" key="10">
    <source>
        <dbReference type="SMART" id="SM00490"/>
    </source>
</evidence>
<dbReference type="InterPro" id="IPR056371">
    <property type="entry name" value="DHX37-like_C"/>
</dbReference>
<dbReference type="InterPro" id="IPR011545">
    <property type="entry name" value="DEAD/DEAH_box_helicase_dom"/>
</dbReference>
<keyword evidence="13" id="KW-1185">Reference proteome</keyword>
<evidence type="ECO:0000256" key="4">
    <source>
        <dbReference type="ARBA" id="ARBA00022801"/>
    </source>
</evidence>
<feature type="domain" description="Helicase C-terminal" evidence="10">
    <location>
        <begin position="586"/>
        <end position="682"/>
    </location>
</feature>
<dbReference type="GO" id="GO:0003724">
    <property type="term" value="F:RNA helicase activity"/>
    <property type="evidence" value="ECO:0007669"/>
    <property type="project" value="UniProtKB-EC"/>
</dbReference>
<feature type="compositionally biased region" description="Acidic residues" evidence="8">
    <location>
        <begin position="165"/>
        <end position="175"/>
    </location>
</feature>
<dbReference type="GO" id="GO:0005730">
    <property type="term" value="C:nucleolus"/>
    <property type="evidence" value="ECO:0007669"/>
    <property type="project" value="TreeGrafter"/>
</dbReference>
<dbReference type="SMART" id="SM00487">
    <property type="entry name" value="DEXDc"/>
    <property type="match status" value="1"/>
</dbReference>
<evidence type="ECO:0000313" key="13">
    <source>
        <dbReference type="Proteomes" id="UP000838412"/>
    </source>
</evidence>
<proteinExistence type="inferred from homology"/>
<dbReference type="PROSITE" id="PS00690">
    <property type="entry name" value="DEAH_ATP_HELICASE"/>
    <property type="match status" value="1"/>
</dbReference>
<evidence type="ECO:0000256" key="8">
    <source>
        <dbReference type="SAM" id="MobiDB-lite"/>
    </source>
</evidence>
<dbReference type="InterPro" id="IPR048333">
    <property type="entry name" value="HA2_WH"/>
</dbReference>
<dbReference type="EMBL" id="OV696700">
    <property type="protein sequence ID" value="CAH1245940.1"/>
    <property type="molecule type" value="Genomic_DNA"/>
</dbReference>
<evidence type="ECO:0000256" key="3">
    <source>
        <dbReference type="ARBA" id="ARBA00022741"/>
    </source>
</evidence>
<keyword evidence="5" id="KW-0347">Helicase</keyword>
<feature type="compositionally biased region" description="Acidic residues" evidence="8">
    <location>
        <begin position="569"/>
        <end position="581"/>
    </location>
</feature>
<dbReference type="Gene3D" id="1.20.120.1080">
    <property type="match status" value="1"/>
</dbReference>
<dbReference type="GO" id="GO:0000462">
    <property type="term" value="P:maturation of SSU-rRNA from tricistronic rRNA transcript (SSU-rRNA, 5.8S rRNA, LSU-rRNA)"/>
    <property type="evidence" value="ECO:0007669"/>
    <property type="project" value="TreeGrafter"/>
</dbReference>
<dbReference type="InterPro" id="IPR027417">
    <property type="entry name" value="P-loop_NTPase"/>
</dbReference>
<dbReference type="Pfam" id="PF04408">
    <property type="entry name" value="WHD_HA2"/>
    <property type="match status" value="1"/>
</dbReference>
<dbReference type="FunFam" id="3.40.50.300:FF:000895">
    <property type="entry name" value="probable ATP-dependent RNA helicase DHX37"/>
    <property type="match status" value="1"/>
</dbReference>
<dbReference type="SUPFAM" id="SSF52540">
    <property type="entry name" value="P-loop containing nucleoside triphosphate hydrolases"/>
    <property type="match status" value="1"/>
</dbReference>
<dbReference type="Pfam" id="PF00271">
    <property type="entry name" value="Helicase_C"/>
    <property type="match status" value="1"/>
</dbReference>
<keyword evidence="6" id="KW-0067">ATP-binding</keyword>
<dbReference type="OrthoDB" id="10025033at2759"/>
<evidence type="ECO:0000259" key="9">
    <source>
        <dbReference type="SMART" id="SM00487"/>
    </source>
</evidence>
<accession>A0A8J9Z2G4</accession>
<dbReference type="Pfam" id="PF07717">
    <property type="entry name" value="OB_NTP_bind"/>
    <property type="match status" value="1"/>
</dbReference>
<evidence type="ECO:0000256" key="6">
    <source>
        <dbReference type="ARBA" id="ARBA00022840"/>
    </source>
</evidence>
<dbReference type="CDD" id="cd17982">
    <property type="entry name" value="DEXHc_DHX37"/>
    <property type="match status" value="1"/>
</dbReference>
<dbReference type="InterPro" id="IPR007502">
    <property type="entry name" value="Helicase-assoc_dom"/>
</dbReference>
<evidence type="ECO:0000256" key="2">
    <source>
        <dbReference type="ARBA" id="ARBA00012552"/>
    </source>
</evidence>
<evidence type="ECO:0000256" key="7">
    <source>
        <dbReference type="ARBA" id="ARBA00047984"/>
    </source>
</evidence>
<dbReference type="PANTHER" id="PTHR18934">
    <property type="entry name" value="ATP-DEPENDENT RNA HELICASE"/>
    <property type="match status" value="1"/>
</dbReference>
<evidence type="ECO:0000313" key="12">
    <source>
        <dbReference type="EMBL" id="CAH1245940.1"/>
    </source>
</evidence>
<dbReference type="CDD" id="cd18791">
    <property type="entry name" value="SF2_C_RHA"/>
    <property type="match status" value="1"/>
</dbReference>
<dbReference type="InterPro" id="IPR002464">
    <property type="entry name" value="DNA/RNA_helicase_DEAH_CS"/>
</dbReference>
<dbReference type="GO" id="GO:0016787">
    <property type="term" value="F:hydrolase activity"/>
    <property type="evidence" value="ECO:0007669"/>
    <property type="project" value="UniProtKB-KW"/>
</dbReference>
<dbReference type="SMART" id="SM00847">
    <property type="entry name" value="HA2"/>
    <property type="match status" value="1"/>
</dbReference>
<comment type="catalytic activity">
    <reaction evidence="7">
        <text>ATP + H2O = ADP + phosphate + H(+)</text>
        <dbReference type="Rhea" id="RHEA:13065"/>
        <dbReference type="ChEBI" id="CHEBI:15377"/>
        <dbReference type="ChEBI" id="CHEBI:15378"/>
        <dbReference type="ChEBI" id="CHEBI:30616"/>
        <dbReference type="ChEBI" id="CHEBI:43474"/>
        <dbReference type="ChEBI" id="CHEBI:456216"/>
        <dbReference type="EC" id="3.6.4.13"/>
    </reaction>
</comment>
<keyword evidence="3" id="KW-0547">Nucleotide-binding</keyword>
<dbReference type="Pfam" id="PF23362">
    <property type="entry name" value="DHX37_C"/>
    <property type="match status" value="1"/>
</dbReference>
<dbReference type="EC" id="3.6.4.13" evidence="2"/>
<feature type="domain" description="Helicase-associated" evidence="11">
    <location>
        <begin position="742"/>
        <end position="861"/>
    </location>
</feature>
<feature type="region of interest" description="Disordered" evidence="8">
    <location>
        <begin position="54"/>
        <end position="99"/>
    </location>
</feature>
<gene>
    <name evidence="12" type="primary">DHX29</name>
    <name evidence="12" type="ORF">BLAG_LOCUS8123</name>
</gene>
<dbReference type="GO" id="GO:0005524">
    <property type="term" value="F:ATP binding"/>
    <property type="evidence" value="ECO:0007669"/>
    <property type="project" value="UniProtKB-KW"/>
</dbReference>
<feature type="region of interest" description="Disordered" evidence="8">
    <location>
        <begin position="568"/>
        <end position="590"/>
    </location>
</feature>
<evidence type="ECO:0000256" key="5">
    <source>
        <dbReference type="ARBA" id="ARBA00022806"/>
    </source>
</evidence>